<dbReference type="InterPro" id="IPR006135">
    <property type="entry name" value="T3SS_substrate_exporter"/>
</dbReference>
<name>A0A9X7W306_9BACL</name>
<accession>A0A9X7W306</accession>
<dbReference type="PANTHER" id="PTHR30531:SF12">
    <property type="entry name" value="FLAGELLAR BIOSYNTHETIC PROTEIN FLHB"/>
    <property type="match status" value="1"/>
</dbReference>
<dbReference type="AlphaFoldDB" id="A0A9X7W306"/>
<gene>
    <name evidence="1" type="ORF">JZ786_12030</name>
</gene>
<dbReference type="SUPFAM" id="SSF160544">
    <property type="entry name" value="EscU C-terminal domain-like"/>
    <property type="match status" value="1"/>
</dbReference>
<evidence type="ECO:0000313" key="1">
    <source>
        <dbReference type="EMBL" id="QSO49552.1"/>
    </source>
</evidence>
<reference evidence="1 2" key="1">
    <citation type="submission" date="2021-02" db="EMBL/GenBank/DDBJ databases">
        <title>Alicyclobacillus curvatus sp. nov. and Alicyclobacillus mengziensis sp. nov., two acidophilic bacteria isolated from acid mine drainage.</title>
        <authorList>
            <person name="Huang Y."/>
        </authorList>
    </citation>
    <scope>NUCLEOTIDE SEQUENCE [LARGE SCALE GENOMIC DNA]</scope>
    <source>
        <strain evidence="1 2">S30H14</strain>
    </source>
</reference>
<dbReference type="PANTHER" id="PTHR30531">
    <property type="entry name" value="FLAGELLAR BIOSYNTHETIC PROTEIN FLHB"/>
    <property type="match status" value="1"/>
</dbReference>
<organism evidence="1 2">
    <name type="scientific">Alicyclobacillus mengziensis</name>
    <dbReference type="NCBI Taxonomy" id="2931921"/>
    <lineage>
        <taxon>Bacteria</taxon>
        <taxon>Bacillati</taxon>
        <taxon>Bacillota</taxon>
        <taxon>Bacilli</taxon>
        <taxon>Bacillales</taxon>
        <taxon>Alicyclobacillaceae</taxon>
        <taxon>Alicyclobacillus</taxon>
    </lineage>
</organism>
<dbReference type="RefSeq" id="WP_206658861.1">
    <property type="nucleotide sequence ID" value="NZ_CP071182.1"/>
</dbReference>
<protein>
    <submittedName>
        <fullName evidence="1">EscU/YscU/HrcU family type III secretion system export apparatus switch protein</fullName>
    </submittedName>
</protein>
<sequence length="86" mass="9248">MKPKRAVALRYIAERDRAPKVVAKGAGAVAEALLRIAGDEGVATVVNQPLVDALMQLELDDVIPAELYQAVAEVLAFVYRTADEGR</sequence>
<dbReference type="GO" id="GO:0005886">
    <property type="term" value="C:plasma membrane"/>
    <property type="evidence" value="ECO:0007669"/>
    <property type="project" value="TreeGrafter"/>
</dbReference>
<proteinExistence type="predicted"/>
<dbReference type="EMBL" id="CP071182">
    <property type="protein sequence ID" value="QSO49552.1"/>
    <property type="molecule type" value="Genomic_DNA"/>
</dbReference>
<dbReference type="Proteomes" id="UP000663505">
    <property type="component" value="Chromosome"/>
</dbReference>
<dbReference type="Gene3D" id="3.40.1690.10">
    <property type="entry name" value="secretion proteins EscU"/>
    <property type="match status" value="1"/>
</dbReference>
<evidence type="ECO:0000313" key="2">
    <source>
        <dbReference type="Proteomes" id="UP000663505"/>
    </source>
</evidence>
<dbReference type="Pfam" id="PF01312">
    <property type="entry name" value="Bac_export_2"/>
    <property type="match status" value="1"/>
</dbReference>
<dbReference type="InterPro" id="IPR029025">
    <property type="entry name" value="T3SS_substrate_exporter_C"/>
</dbReference>
<dbReference type="KEGG" id="afx:JZ786_12030"/>
<keyword evidence="2" id="KW-1185">Reference proteome</keyword>
<dbReference type="GO" id="GO:0009306">
    <property type="term" value="P:protein secretion"/>
    <property type="evidence" value="ECO:0007669"/>
    <property type="project" value="InterPro"/>
</dbReference>